<evidence type="ECO:0008006" key="3">
    <source>
        <dbReference type="Google" id="ProtNLM"/>
    </source>
</evidence>
<dbReference type="HOGENOM" id="CLU_070520_0_0_2"/>
<evidence type="ECO:0000313" key="1">
    <source>
        <dbReference type="EMBL" id="ABD42836.1"/>
    </source>
</evidence>
<accession>Q2FUI2</accession>
<gene>
    <name evidence="1" type="ordered locus">Mhun_3154</name>
</gene>
<keyword evidence="2" id="KW-1185">Reference proteome</keyword>
<name>Q2FUI2_METHJ</name>
<proteinExistence type="predicted"/>
<dbReference type="EMBL" id="CP000254">
    <property type="protein sequence ID" value="ABD42836.1"/>
    <property type="molecule type" value="Genomic_DNA"/>
</dbReference>
<dbReference type="EnsemblBacteria" id="ABD42836">
    <property type="protein sequence ID" value="ABD42836"/>
    <property type="gene ID" value="Mhun_3154"/>
</dbReference>
<sequence length="252" mass="29555">MKDFTLEMYRELVRFFLTSGYTICSVDDYLSGSNDARNTVIMRHDIDRRIYKAVDFAHIERDLGIRATYYFRHPYTFQPPVIQKVRDMGHEIGYHYEVISKADGDPDLAGKLFQQELNDFRKYFPVKTVCMHGAPLSKYDNRDFWNHYSFEEFDLLGEAYLSINCVYYYSDTGRTWSNTHKIRDRLQNQINSSSEDVHSTWDLIRAIDDNKPHIVYILTHPERWAGSSGEWIYLGGVDTVVNAGKKVLSCIR</sequence>
<protein>
    <recommendedName>
        <fullName evidence="3">Polysaccharide deacetylase</fullName>
    </recommendedName>
</protein>
<dbReference type="OrthoDB" id="301436at2157"/>
<dbReference type="RefSeq" id="WP_011450081.1">
    <property type="nucleotide sequence ID" value="NC_007796.1"/>
</dbReference>
<dbReference type="GeneID" id="3924412"/>
<dbReference type="STRING" id="323259.Mhun_3154"/>
<organism evidence="1 2">
    <name type="scientific">Methanospirillum hungatei JF-1 (strain ATCC 27890 / DSM 864 / NBRC 100397 / JF-1)</name>
    <dbReference type="NCBI Taxonomy" id="323259"/>
    <lineage>
        <taxon>Archaea</taxon>
        <taxon>Methanobacteriati</taxon>
        <taxon>Methanobacteriota</taxon>
        <taxon>Stenosarchaea group</taxon>
        <taxon>Methanomicrobia</taxon>
        <taxon>Methanomicrobiales</taxon>
        <taxon>Methanospirillaceae</taxon>
        <taxon>Methanospirillum</taxon>
    </lineage>
</organism>
<dbReference type="eggNOG" id="arCOG04934">
    <property type="taxonomic scope" value="Archaea"/>
</dbReference>
<evidence type="ECO:0000313" key="2">
    <source>
        <dbReference type="Proteomes" id="UP000001941"/>
    </source>
</evidence>
<dbReference type="KEGG" id="mhu:Mhun_3154"/>
<dbReference type="InParanoid" id="Q2FUI2"/>
<reference evidence="2" key="1">
    <citation type="journal article" date="2016" name="Stand. Genomic Sci.">
        <title>Complete genome sequence of Methanospirillum hungatei type strain JF1.</title>
        <authorList>
            <person name="Gunsalus R.P."/>
            <person name="Cook L.E."/>
            <person name="Crable B."/>
            <person name="Rohlin L."/>
            <person name="McDonald E."/>
            <person name="Mouttaki H."/>
            <person name="Sieber J.R."/>
            <person name="Poweleit N."/>
            <person name="Zhou H."/>
            <person name="Lapidus A.L."/>
            <person name="Daligault H.E."/>
            <person name="Land M."/>
            <person name="Gilna P."/>
            <person name="Ivanova N."/>
            <person name="Kyrpides N."/>
            <person name="Culley D.E."/>
            <person name="McInerney M.J."/>
        </authorList>
    </citation>
    <scope>NUCLEOTIDE SEQUENCE [LARGE SCALE GENOMIC DNA]</scope>
    <source>
        <strain evidence="2">ATCC 27890 / DSM 864 / NBRC 100397 / JF-1</strain>
    </source>
</reference>
<dbReference type="AlphaFoldDB" id="Q2FUI2"/>
<dbReference type="Proteomes" id="UP000001941">
    <property type="component" value="Chromosome"/>
</dbReference>